<dbReference type="SMART" id="SM00960">
    <property type="entry name" value="Robl_LC7"/>
    <property type="match status" value="1"/>
</dbReference>
<dbReference type="PANTHER" id="PTHR36222">
    <property type="entry name" value="SERINE PROTEASE INHIBITOR RV3364C"/>
    <property type="match status" value="1"/>
</dbReference>
<evidence type="ECO:0000313" key="2">
    <source>
        <dbReference type="EMBL" id="SEF50863.1"/>
    </source>
</evidence>
<dbReference type="EMBL" id="FNVU01000001">
    <property type="protein sequence ID" value="SEF50863.1"/>
    <property type="molecule type" value="Genomic_DNA"/>
</dbReference>
<feature type="domain" description="Roadblock/LAMTOR2" evidence="1">
    <location>
        <begin position="21"/>
        <end position="113"/>
    </location>
</feature>
<sequence length="149" mass="15559">MVRSSAGRAPTAMQTTDRNLDWLLDSLLERTPGSRYALVLSRDGLKMSRSSGLSVDQADQLAAIASGIQSLSHGASVEFGDGSGGVRQSMTEFHGGLLVIVEAGEGAHLAVVAASEADAGIIGHNTSELVEQLSDYLTAPPRRQGEEPV</sequence>
<dbReference type="Gene3D" id="3.30.450.30">
    <property type="entry name" value="Dynein light chain 2a, cytoplasmic"/>
    <property type="match status" value="1"/>
</dbReference>
<dbReference type="Pfam" id="PF03259">
    <property type="entry name" value="Robl_LC7"/>
    <property type="match status" value="1"/>
</dbReference>
<name>A0A1H5SJR4_9ACTN</name>
<dbReference type="InterPro" id="IPR004942">
    <property type="entry name" value="Roadblock/LAMTOR2_dom"/>
</dbReference>
<dbReference type="SUPFAM" id="SSF103196">
    <property type="entry name" value="Roadblock/LC7 domain"/>
    <property type="match status" value="1"/>
</dbReference>
<proteinExistence type="predicted"/>
<dbReference type="PANTHER" id="PTHR36222:SF1">
    <property type="entry name" value="SERINE PROTEASE INHIBITOR RV3364C"/>
    <property type="match status" value="1"/>
</dbReference>
<evidence type="ECO:0000259" key="1">
    <source>
        <dbReference type="SMART" id="SM00960"/>
    </source>
</evidence>
<dbReference type="InterPro" id="IPR053141">
    <property type="entry name" value="Mycobact_SerProt_Inhib_Rv3364c"/>
</dbReference>
<organism evidence="2 3">
    <name type="scientific">Actinacidiphila yanglinensis</name>
    <dbReference type="NCBI Taxonomy" id="310779"/>
    <lineage>
        <taxon>Bacteria</taxon>
        <taxon>Bacillati</taxon>
        <taxon>Actinomycetota</taxon>
        <taxon>Actinomycetes</taxon>
        <taxon>Kitasatosporales</taxon>
        <taxon>Streptomycetaceae</taxon>
        <taxon>Actinacidiphila</taxon>
    </lineage>
</organism>
<dbReference type="AlphaFoldDB" id="A0A1H5SJR4"/>
<protein>
    <recommendedName>
        <fullName evidence="1">Roadblock/LAMTOR2 domain-containing protein</fullName>
    </recommendedName>
</protein>
<gene>
    <name evidence="2" type="ORF">SAMN05216223_101163</name>
</gene>
<keyword evidence="3" id="KW-1185">Reference proteome</keyword>
<reference evidence="2 3" key="1">
    <citation type="submission" date="2016-10" db="EMBL/GenBank/DDBJ databases">
        <authorList>
            <person name="de Groot N.N."/>
        </authorList>
    </citation>
    <scope>NUCLEOTIDE SEQUENCE [LARGE SCALE GENOMIC DNA]</scope>
    <source>
        <strain evidence="2 3">CGMCC 4.2023</strain>
    </source>
</reference>
<dbReference type="Proteomes" id="UP000236754">
    <property type="component" value="Unassembled WGS sequence"/>
</dbReference>
<evidence type="ECO:0000313" key="3">
    <source>
        <dbReference type="Proteomes" id="UP000236754"/>
    </source>
</evidence>
<accession>A0A1H5SJR4</accession>